<feature type="domain" description="Pseudouridine synthase I TruA alpha/beta" evidence="8">
    <location>
        <begin position="147"/>
        <end position="249"/>
    </location>
</feature>
<keyword evidence="10" id="KW-1185">Reference proteome</keyword>
<dbReference type="CDD" id="cd02570">
    <property type="entry name" value="PseudoU_synth_EcTruA"/>
    <property type="match status" value="1"/>
</dbReference>
<evidence type="ECO:0000256" key="7">
    <source>
        <dbReference type="RuleBase" id="RU003792"/>
    </source>
</evidence>
<feature type="active site" description="Nucleophile" evidence="4 5">
    <location>
        <position position="52"/>
    </location>
</feature>
<dbReference type="InterPro" id="IPR020103">
    <property type="entry name" value="PsdUridine_synth_cat_dom_sf"/>
</dbReference>
<dbReference type="KEGG" id="nano:G5V58_02280"/>
<dbReference type="SUPFAM" id="SSF55120">
    <property type="entry name" value="Pseudouridine synthase"/>
    <property type="match status" value="1"/>
</dbReference>
<comment type="similarity">
    <text evidence="1 4 7">Belongs to the tRNA pseudouridine synthase TruA family.</text>
</comment>
<evidence type="ECO:0000256" key="3">
    <source>
        <dbReference type="ARBA" id="ARBA00023235"/>
    </source>
</evidence>
<keyword evidence="2 4" id="KW-0819">tRNA processing</keyword>
<dbReference type="PANTHER" id="PTHR11142">
    <property type="entry name" value="PSEUDOURIDYLATE SYNTHASE"/>
    <property type="match status" value="1"/>
</dbReference>
<protein>
    <recommendedName>
        <fullName evidence="4">tRNA pseudouridine synthase A</fullName>
        <ecNumber evidence="4">5.4.99.12</ecNumber>
    </recommendedName>
    <alternativeName>
        <fullName evidence="4">tRNA pseudouridine(38-40) synthase</fullName>
    </alternativeName>
    <alternativeName>
        <fullName evidence="4">tRNA pseudouridylate synthase I</fullName>
    </alternativeName>
    <alternativeName>
        <fullName evidence="4">tRNA-uridine isomerase I</fullName>
    </alternativeName>
</protein>
<dbReference type="Proteomes" id="UP000502996">
    <property type="component" value="Chromosome"/>
</dbReference>
<name>A0A6G6W9P2_9ACTN</name>
<dbReference type="HAMAP" id="MF_00171">
    <property type="entry name" value="TruA"/>
    <property type="match status" value="1"/>
</dbReference>
<evidence type="ECO:0000256" key="6">
    <source>
        <dbReference type="PIRSR" id="PIRSR001430-2"/>
    </source>
</evidence>
<comment type="catalytic activity">
    <reaction evidence="4 7">
        <text>uridine(38/39/40) in tRNA = pseudouridine(38/39/40) in tRNA</text>
        <dbReference type="Rhea" id="RHEA:22376"/>
        <dbReference type="Rhea" id="RHEA-COMP:10085"/>
        <dbReference type="Rhea" id="RHEA-COMP:10087"/>
        <dbReference type="ChEBI" id="CHEBI:65314"/>
        <dbReference type="ChEBI" id="CHEBI:65315"/>
        <dbReference type="EC" id="5.4.99.12"/>
    </reaction>
</comment>
<dbReference type="Pfam" id="PF01416">
    <property type="entry name" value="PseudoU_synth_1"/>
    <property type="match status" value="1"/>
</dbReference>
<accession>A0A6G6W9P2</accession>
<dbReference type="Gene3D" id="3.30.70.580">
    <property type="entry name" value="Pseudouridine synthase I, catalytic domain, N-terminal subdomain"/>
    <property type="match status" value="1"/>
</dbReference>
<keyword evidence="3 4" id="KW-0413">Isomerase</keyword>
<evidence type="ECO:0000256" key="2">
    <source>
        <dbReference type="ARBA" id="ARBA00022694"/>
    </source>
</evidence>
<dbReference type="RefSeq" id="WP_165228398.1">
    <property type="nucleotide sequence ID" value="NZ_CP049257.1"/>
</dbReference>
<dbReference type="InterPro" id="IPR020094">
    <property type="entry name" value="TruA/RsuA/RluB/E/F_N"/>
</dbReference>
<evidence type="ECO:0000256" key="4">
    <source>
        <dbReference type="HAMAP-Rule" id="MF_00171"/>
    </source>
</evidence>
<dbReference type="GO" id="GO:0160147">
    <property type="term" value="F:tRNA pseudouridine(38-40) synthase activity"/>
    <property type="evidence" value="ECO:0007669"/>
    <property type="project" value="UniProtKB-EC"/>
</dbReference>
<evidence type="ECO:0000259" key="8">
    <source>
        <dbReference type="Pfam" id="PF01416"/>
    </source>
</evidence>
<dbReference type="Gene3D" id="3.30.70.660">
    <property type="entry name" value="Pseudouridine synthase I, catalytic domain, C-terminal subdomain"/>
    <property type="match status" value="1"/>
</dbReference>
<evidence type="ECO:0000313" key="9">
    <source>
        <dbReference type="EMBL" id="QIG41760.1"/>
    </source>
</evidence>
<dbReference type="PIRSF" id="PIRSF001430">
    <property type="entry name" value="tRNA_psdUrid_synth"/>
    <property type="match status" value="1"/>
</dbReference>
<dbReference type="GO" id="GO:0031119">
    <property type="term" value="P:tRNA pseudouridine synthesis"/>
    <property type="evidence" value="ECO:0007669"/>
    <property type="project" value="UniProtKB-UniRule"/>
</dbReference>
<dbReference type="FunFam" id="3.30.70.660:FF:000003">
    <property type="entry name" value="tRNA pseudouridine synthase A"/>
    <property type="match status" value="1"/>
</dbReference>
<gene>
    <name evidence="4 9" type="primary">truA</name>
    <name evidence="9" type="ORF">G5V58_02280</name>
</gene>
<evidence type="ECO:0000256" key="5">
    <source>
        <dbReference type="PIRSR" id="PIRSR001430-1"/>
    </source>
</evidence>
<dbReference type="InterPro" id="IPR001406">
    <property type="entry name" value="PsdUridine_synth_TruA"/>
</dbReference>
<comment type="subunit">
    <text evidence="4">Homodimer.</text>
</comment>
<sequence>MRIRLDVAYDGTGFHGWAAQPGLRTVEGALGNALATVLRVEAVELTCAGRTDAGVHARGQVVHCDLPDPVVESGLDRLGRRLDGVLDADVRVRRVARAPEGFDARFSAVWRRYAYRIADRPETVDPLRRASVLAWGRPLDAALMNQAAQALVGEHDFAAFCKRREGASTVRELLELVWSREADGLLVAHVRADAFCHSMVRSLVGCALAVGEGRRPPEWAGDVLGAGVRDSAVPVAPAHGLTLEEVGYPPEAELAARVEVTRARRG</sequence>
<proteinExistence type="inferred from homology"/>
<evidence type="ECO:0000256" key="1">
    <source>
        <dbReference type="ARBA" id="ARBA00009375"/>
    </source>
</evidence>
<organism evidence="9 10">
    <name type="scientific">Nocardioides anomalus</name>
    <dbReference type="NCBI Taxonomy" id="2712223"/>
    <lineage>
        <taxon>Bacteria</taxon>
        <taxon>Bacillati</taxon>
        <taxon>Actinomycetota</taxon>
        <taxon>Actinomycetes</taxon>
        <taxon>Propionibacteriales</taxon>
        <taxon>Nocardioidaceae</taxon>
        <taxon>Nocardioides</taxon>
    </lineage>
</organism>
<dbReference type="InterPro" id="IPR020097">
    <property type="entry name" value="PsdUridine_synth_TruA_a/b_dom"/>
</dbReference>
<evidence type="ECO:0000313" key="10">
    <source>
        <dbReference type="Proteomes" id="UP000502996"/>
    </source>
</evidence>
<dbReference type="FunFam" id="3.30.70.580:FF:000008">
    <property type="entry name" value="tRNA pseudouridine synthase A"/>
    <property type="match status" value="1"/>
</dbReference>
<dbReference type="EC" id="5.4.99.12" evidence="4"/>
<reference evidence="9 10" key="1">
    <citation type="submission" date="2020-02" db="EMBL/GenBank/DDBJ databases">
        <title>Full genome sequence of Nocardioides sp. R-3366.</title>
        <authorList>
            <person name="Im W.-T."/>
        </authorList>
    </citation>
    <scope>NUCLEOTIDE SEQUENCE [LARGE SCALE GENOMIC DNA]</scope>
    <source>
        <strain evidence="9 10">R-3366</strain>
    </source>
</reference>
<comment type="caution">
    <text evidence="4">Lacks conserved residue(s) required for the propagation of feature annotation.</text>
</comment>
<dbReference type="EMBL" id="CP049257">
    <property type="protein sequence ID" value="QIG41760.1"/>
    <property type="molecule type" value="Genomic_DNA"/>
</dbReference>
<feature type="binding site" evidence="4 6">
    <location>
        <position position="113"/>
    </location>
    <ligand>
        <name>substrate</name>
    </ligand>
</feature>
<comment type="function">
    <text evidence="4">Formation of pseudouridine at positions 38, 39 and 40 in the anticodon stem and loop of transfer RNAs.</text>
</comment>
<dbReference type="AlphaFoldDB" id="A0A6G6W9P2"/>
<dbReference type="InterPro" id="IPR020095">
    <property type="entry name" value="PsdUridine_synth_TruA_C"/>
</dbReference>
<dbReference type="NCBIfam" id="TIGR00071">
    <property type="entry name" value="hisT_truA"/>
    <property type="match status" value="1"/>
</dbReference>
<dbReference type="GO" id="GO:0003723">
    <property type="term" value="F:RNA binding"/>
    <property type="evidence" value="ECO:0007669"/>
    <property type="project" value="InterPro"/>
</dbReference>
<dbReference type="PANTHER" id="PTHR11142:SF0">
    <property type="entry name" value="TRNA PSEUDOURIDINE SYNTHASE-LIKE 1"/>
    <property type="match status" value="1"/>
</dbReference>